<feature type="region of interest" description="Disordered" evidence="1">
    <location>
        <begin position="17"/>
        <end position="72"/>
    </location>
</feature>
<evidence type="ECO:0000313" key="2">
    <source>
        <dbReference type="EMBL" id="MPM30688.1"/>
    </source>
</evidence>
<gene>
    <name evidence="2" type="ORF">SDC9_77238</name>
</gene>
<comment type="caution">
    <text evidence="2">The sequence shown here is derived from an EMBL/GenBank/DDBJ whole genome shotgun (WGS) entry which is preliminary data.</text>
</comment>
<feature type="compositionally biased region" description="Basic and acidic residues" evidence="1">
    <location>
        <begin position="17"/>
        <end position="29"/>
    </location>
</feature>
<sequence length="94" mass="9890">MLRVDRHGVETCVREDLGDVGRLHRDPGVDRGAAGPDGVIDPVRPEHRWSSRGGGAGSAAPQRDLDRGAATRPRSILQVVTVGYPACVGVRGGL</sequence>
<dbReference type="EMBL" id="VSSQ01005858">
    <property type="protein sequence ID" value="MPM30688.1"/>
    <property type="molecule type" value="Genomic_DNA"/>
</dbReference>
<proteinExistence type="predicted"/>
<reference evidence="2" key="1">
    <citation type="submission" date="2019-08" db="EMBL/GenBank/DDBJ databases">
        <authorList>
            <person name="Kucharzyk K."/>
            <person name="Murdoch R.W."/>
            <person name="Higgins S."/>
            <person name="Loffler F."/>
        </authorList>
    </citation>
    <scope>NUCLEOTIDE SEQUENCE</scope>
</reference>
<evidence type="ECO:0000256" key="1">
    <source>
        <dbReference type="SAM" id="MobiDB-lite"/>
    </source>
</evidence>
<protein>
    <submittedName>
        <fullName evidence="2">Uncharacterized protein</fullName>
    </submittedName>
</protein>
<organism evidence="2">
    <name type="scientific">bioreactor metagenome</name>
    <dbReference type="NCBI Taxonomy" id="1076179"/>
    <lineage>
        <taxon>unclassified sequences</taxon>
        <taxon>metagenomes</taxon>
        <taxon>ecological metagenomes</taxon>
    </lineage>
</organism>
<dbReference type="AlphaFoldDB" id="A0A644YRT8"/>
<accession>A0A644YRT8</accession>
<name>A0A644YRT8_9ZZZZ</name>